<dbReference type="InterPro" id="IPR036388">
    <property type="entry name" value="WH-like_DNA-bd_sf"/>
</dbReference>
<keyword evidence="1 3" id="KW-0853">WD repeat</keyword>
<keyword evidence="2" id="KW-0677">Repeat</keyword>
<evidence type="ECO:0000256" key="2">
    <source>
        <dbReference type="ARBA" id="ARBA00022737"/>
    </source>
</evidence>
<gene>
    <name evidence="6" type="ORF">CYMTET_24944</name>
</gene>
<feature type="compositionally biased region" description="Polar residues" evidence="4">
    <location>
        <begin position="1"/>
        <end position="15"/>
    </location>
</feature>
<sequence>MATCPSRNVDPSTAQDKCLPPPLPSGYAPRDEIVAVLLKILLESTNSGVWCVRGEGGLGKTVTTAALVHQHRTELAARFPDGCCWITLGEDLACAAITLQSELVSWLSRGEVVGDDGIAKKENVLRDEGHGKARIAELVRRKRALIVLDDTWTESAAELFVTLPEVAESGSVMLLTTRTPHLLTSKGAREHLLGSLSPVDAAGMMRCADAAIANSVIKTVLEACAYLPLAVGMVAATVTETGGWEAVVAALGRAKGGAVERALAVSLGACACADSAWYLELAIFPEDVWVPESTLATFFYGKGKRDDGAACEFEELHAWLARLDERRLLQRQSSPIPAVRLHDLQLAYLRQQAALAGHEWLASLHERLLQGYSASINAEEPGRSTGIEEWWLVPDDGYFFEWAARHLAEARGASGIAEAQELLSNFQWLDAKLRATRDAAGLLAELGRTLVGGAPGPPDCAELVRGMALSAHVLGEEPAQLPFQLCGRLPPAAAAATDALSALERGTMLMPFGKAGGAGRLGLVPRSGLLAPVSGPLQQTLAAHSDWVRCVARSEDGDWLISGGNDCTVKVWGLADGTLRENLLGHTGTVRGVTFLGERRAASVSEDAQLILWELHASSRPGSAALILRWTVPPSSESGDAGYQAITAVGSDTLAVTRGCEVLLVRFPSGTVEAKVVATLDAHAAPVSTVAGAPAAGVLATASQAGEVKVWGVAQRCLLHVLPGCSAEEVRSVALSADARMVVAGGDDTVGRLWLIPVPPTKGVAAPGRAGTGAGTKPRGGGSTGLRAAGAATKVAAGRSKPRAVAGVAGSAKPAGYVAKGGRLPDVDGVVGPAELAGHGDWIHSVAVAAGGSADLVVATGSDDDTLRLWRVAVAAPRGKAALAVGGITVECIARLPTFSGCFGCALGPGADVAVSASQDIRLWCPAQACAGSGEVPAAVAGRHGRAVGGLAAAGEVCVSISADGGMKQWNLASGANLWTGLGRRGDLPAEVPKCCAISMDGTQVAVGTDEAAVLLFSSVAARERSSEGGWTHVHTVEGCHDQTVRGVAFTADDCHVVSVGEDGVLSVVRVSDGVVVGRAEVDGGLTCVALGETGDGKIAALAGGWMSNATRMFQLEKVVESASELHVGSPVHLDSPGMGRAMSVAVTADGSRGMVTSSNDPTEPQVMNSPLVNLAGHQV</sequence>
<dbReference type="Pfam" id="PF00931">
    <property type="entry name" value="NB-ARC"/>
    <property type="match status" value="1"/>
</dbReference>
<evidence type="ECO:0000256" key="4">
    <source>
        <dbReference type="SAM" id="MobiDB-lite"/>
    </source>
</evidence>
<dbReference type="Gene3D" id="1.10.10.10">
    <property type="entry name" value="Winged helix-like DNA-binding domain superfamily/Winged helix DNA-binding domain"/>
    <property type="match status" value="1"/>
</dbReference>
<dbReference type="PROSITE" id="PS50294">
    <property type="entry name" value="WD_REPEATS_REGION"/>
    <property type="match status" value="2"/>
</dbReference>
<dbReference type="AlphaFoldDB" id="A0AAE0KZJ8"/>
<feature type="repeat" description="WD" evidence="3">
    <location>
        <begin position="680"/>
        <end position="711"/>
    </location>
</feature>
<dbReference type="SUPFAM" id="SSF50978">
    <property type="entry name" value="WD40 repeat-like"/>
    <property type="match status" value="2"/>
</dbReference>
<protein>
    <recommendedName>
        <fullName evidence="5">NB-ARC domain-containing protein</fullName>
    </recommendedName>
</protein>
<dbReference type="Gene3D" id="1.25.40.370">
    <property type="match status" value="1"/>
</dbReference>
<dbReference type="InterPro" id="IPR019775">
    <property type="entry name" value="WD40_repeat_CS"/>
</dbReference>
<evidence type="ECO:0000259" key="5">
    <source>
        <dbReference type="Pfam" id="PF00931"/>
    </source>
</evidence>
<proteinExistence type="predicted"/>
<dbReference type="SUPFAM" id="SSF52540">
    <property type="entry name" value="P-loop containing nucleoside triphosphate hydrolases"/>
    <property type="match status" value="1"/>
</dbReference>
<dbReference type="GO" id="GO:0005829">
    <property type="term" value="C:cytosol"/>
    <property type="evidence" value="ECO:0007669"/>
    <property type="project" value="UniProtKB-ARBA"/>
</dbReference>
<dbReference type="Proteomes" id="UP001190700">
    <property type="component" value="Unassembled WGS sequence"/>
</dbReference>
<dbReference type="InterPro" id="IPR015943">
    <property type="entry name" value="WD40/YVTN_repeat-like_dom_sf"/>
</dbReference>
<feature type="repeat" description="WD" evidence="3">
    <location>
        <begin position="541"/>
        <end position="582"/>
    </location>
</feature>
<feature type="region of interest" description="Disordered" evidence="4">
    <location>
        <begin position="1"/>
        <end position="23"/>
    </location>
</feature>
<dbReference type="PANTHER" id="PTHR22847">
    <property type="entry name" value="WD40 REPEAT PROTEIN"/>
    <property type="match status" value="1"/>
</dbReference>
<dbReference type="Gene3D" id="3.40.50.300">
    <property type="entry name" value="P-loop containing nucleotide triphosphate hydrolases"/>
    <property type="match status" value="1"/>
</dbReference>
<feature type="repeat" description="WD" evidence="3">
    <location>
        <begin position="583"/>
        <end position="623"/>
    </location>
</feature>
<dbReference type="PROSITE" id="PS00678">
    <property type="entry name" value="WD_REPEATS_1"/>
    <property type="match status" value="1"/>
</dbReference>
<organism evidence="6 7">
    <name type="scientific">Cymbomonas tetramitiformis</name>
    <dbReference type="NCBI Taxonomy" id="36881"/>
    <lineage>
        <taxon>Eukaryota</taxon>
        <taxon>Viridiplantae</taxon>
        <taxon>Chlorophyta</taxon>
        <taxon>Pyramimonadophyceae</taxon>
        <taxon>Pyramimonadales</taxon>
        <taxon>Pyramimonadaceae</taxon>
        <taxon>Cymbomonas</taxon>
    </lineage>
</organism>
<dbReference type="InterPro" id="IPR001680">
    <property type="entry name" value="WD40_rpt"/>
</dbReference>
<feature type="region of interest" description="Disordered" evidence="4">
    <location>
        <begin position="765"/>
        <end position="786"/>
    </location>
</feature>
<dbReference type="PROSITE" id="PS50082">
    <property type="entry name" value="WD_REPEATS_2"/>
    <property type="match status" value="4"/>
</dbReference>
<dbReference type="EMBL" id="LGRX02013095">
    <property type="protein sequence ID" value="KAK3266432.1"/>
    <property type="molecule type" value="Genomic_DNA"/>
</dbReference>
<reference evidence="6 7" key="1">
    <citation type="journal article" date="2015" name="Genome Biol. Evol.">
        <title>Comparative Genomics of a Bacterivorous Green Alga Reveals Evolutionary Causalities and Consequences of Phago-Mixotrophic Mode of Nutrition.</title>
        <authorList>
            <person name="Burns J.A."/>
            <person name="Paasch A."/>
            <person name="Narechania A."/>
            <person name="Kim E."/>
        </authorList>
    </citation>
    <scope>NUCLEOTIDE SEQUENCE [LARGE SCALE GENOMIC DNA]</scope>
    <source>
        <strain evidence="6 7">PLY_AMNH</strain>
    </source>
</reference>
<dbReference type="PANTHER" id="PTHR22847:SF637">
    <property type="entry name" value="WD REPEAT DOMAIN 5B"/>
    <property type="match status" value="1"/>
</dbReference>
<dbReference type="Gene3D" id="2.130.10.10">
    <property type="entry name" value="YVTN repeat-like/Quinoprotein amine dehydrogenase"/>
    <property type="match status" value="4"/>
</dbReference>
<dbReference type="InterPro" id="IPR036322">
    <property type="entry name" value="WD40_repeat_dom_sf"/>
</dbReference>
<feature type="domain" description="NB-ARC" evidence="5">
    <location>
        <begin position="34"/>
        <end position="186"/>
    </location>
</feature>
<dbReference type="Pfam" id="PF00400">
    <property type="entry name" value="WD40"/>
    <property type="match status" value="5"/>
</dbReference>
<evidence type="ECO:0000313" key="7">
    <source>
        <dbReference type="Proteomes" id="UP001190700"/>
    </source>
</evidence>
<feature type="compositionally biased region" description="Gly residues" evidence="4">
    <location>
        <begin position="770"/>
        <end position="784"/>
    </location>
</feature>
<evidence type="ECO:0000313" key="6">
    <source>
        <dbReference type="EMBL" id="KAK3266432.1"/>
    </source>
</evidence>
<dbReference type="GO" id="GO:0043531">
    <property type="term" value="F:ADP binding"/>
    <property type="evidence" value="ECO:0007669"/>
    <property type="project" value="InterPro"/>
</dbReference>
<evidence type="ECO:0000256" key="1">
    <source>
        <dbReference type="ARBA" id="ARBA00022574"/>
    </source>
</evidence>
<dbReference type="InterPro" id="IPR027417">
    <property type="entry name" value="P-loop_NTPase"/>
</dbReference>
<dbReference type="SMART" id="SM00320">
    <property type="entry name" value="WD40"/>
    <property type="match status" value="8"/>
</dbReference>
<name>A0AAE0KZJ8_9CHLO</name>
<dbReference type="PRINTS" id="PR00364">
    <property type="entry name" value="DISEASERSIST"/>
</dbReference>
<feature type="repeat" description="WD" evidence="3">
    <location>
        <begin position="836"/>
        <end position="872"/>
    </location>
</feature>
<keyword evidence="7" id="KW-1185">Reference proteome</keyword>
<dbReference type="InterPro" id="IPR002182">
    <property type="entry name" value="NB-ARC"/>
</dbReference>
<accession>A0AAE0KZJ8</accession>
<dbReference type="GO" id="GO:1990234">
    <property type="term" value="C:transferase complex"/>
    <property type="evidence" value="ECO:0007669"/>
    <property type="project" value="UniProtKB-ARBA"/>
</dbReference>
<evidence type="ECO:0000256" key="3">
    <source>
        <dbReference type="PROSITE-ProRule" id="PRU00221"/>
    </source>
</evidence>
<comment type="caution">
    <text evidence="6">The sequence shown here is derived from an EMBL/GenBank/DDBJ whole genome shotgun (WGS) entry which is preliminary data.</text>
</comment>